<dbReference type="AlphaFoldDB" id="A0AAN8KIF7"/>
<reference evidence="3 4" key="1">
    <citation type="submission" date="2024-01" db="EMBL/GenBank/DDBJ databases">
        <title>The genome of the rayed Mediterranean limpet Patella caerulea (Linnaeus, 1758).</title>
        <authorList>
            <person name="Anh-Thu Weber A."/>
            <person name="Halstead-Nussloch G."/>
        </authorList>
    </citation>
    <scope>NUCLEOTIDE SEQUENCE [LARGE SCALE GENOMIC DNA]</scope>
    <source>
        <strain evidence="3">AATW-2023a</strain>
        <tissue evidence="3">Whole specimen</tissue>
    </source>
</reference>
<keyword evidence="2" id="KW-1133">Transmembrane helix</keyword>
<gene>
    <name evidence="3" type="ORF">SNE40_003566</name>
</gene>
<sequence length="215" mass="23466">MERPPPPYSEAICYPKSEGREPILSPDFSNQHDSQSSDTTETAFLNDVDSSIPQLPSYESSQHTNIAATNYERSEERESSPPSYNVVAQILAGYSAPQYSGANNYANNMQNESSQGNPVNFNNVMQFGPPSTVNYGHSGGYQHCSNSSIPLPTSAAYHPSQHSVMIRNAQAFNTTPLAYGSEVSRTRAGAATKVIGMMLCLMSLLLFVTFFSLLF</sequence>
<keyword evidence="4" id="KW-1185">Reference proteome</keyword>
<evidence type="ECO:0000256" key="1">
    <source>
        <dbReference type="SAM" id="MobiDB-lite"/>
    </source>
</evidence>
<organism evidence="3 4">
    <name type="scientific">Patella caerulea</name>
    <name type="common">Rayed Mediterranean limpet</name>
    <dbReference type="NCBI Taxonomy" id="87958"/>
    <lineage>
        <taxon>Eukaryota</taxon>
        <taxon>Metazoa</taxon>
        <taxon>Spiralia</taxon>
        <taxon>Lophotrochozoa</taxon>
        <taxon>Mollusca</taxon>
        <taxon>Gastropoda</taxon>
        <taxon>Patellogastropoda</taxon>
        <taxon>Patelloidea</taxon>
        <taxon>Patellidae</taxon>
        <taxon>Patella</taxon>
    </lineage>
</organism>
<evidence type="ECO:0000313" key="3">
    <source>
        <dbReference type="EMBL" id="KAK6192010.1"/>
    </source>
</evidence>
<evidence type="ECO:0000313" key="4">
    <source>
        <dbReference type="Proteomes" id="UP001347796"/>
    </source>
</evidence>
<feature type="compositionally biased region" description="Polar residues" evidence="1">
    <location>
        <begin position="27"/>
        <end position="40"/>
    </location>
</feature>
<keyword evidence="2" id="KW-0472">Membrane</keyword>
<dbReference type="Proteomes" id="UP001347796">
    <property type="component" value="Unassembled WGS sequence"/>
</dbReference>
<evidence type="ECO:0000256" key="2">
    <source>
        <dbReference type="SAM" id="Phobius"/>
    </source>
</evidence>
<keyword evidence="2" id="KW-0812">Transmembrane</keyword>
<comment type="caution">
    <text evidence="3">The sequence shown here is derived from an EMBL/GenBank/DDBJ whole genome shotgun (WGS) entry which is preliminary data.</text>
</comment>
<name>A0AAN8KIF7_PATCE</name>
<protein>
    <submittedName>
        <fullName evidence="3">Uncharacterized protein</fullName>
    </submittedName>
</protein>
<feature type="transmembrane region" description="Helical" evidence="2">
    <location>
        <begin position="194"/>
        <end position="214"/>
    </location>
</feature>
<feature type="region of interest" description="Disordered" evidence="1">
    <location>
        <begin position="1"/>
        <end position="40"/>
    </location>
</feature>
<proteinExistence type="predicted"/>
<dbReference type="EMBL" id="JAZGQO010000002">
    <property type="protein sequence ID" value="KAK6192010.1"/>
    <property type="molecule type" value="Genomic_DNA"/>
</dbReference>
<accession>A0AAN8KIF7</accession>